<comment type="caution">
    <text evidence="4">The sequence shown here is derived from an EMBL/GenBank/DDBJ whole genome shotgun (WGS) entry which is preliminary data.</text>
</comment>
<dbReference type="PANTHER" id="PTHR33734">
    <property type="entry name" value="LYSM DOMAIN-CONTAINING GPI-ANCHORED PROTEIN 2"/>
    <property type="match status" value="1"/>
</dbReference>
<dbReference type="RefSeq" id="WP_071875364.1">
    <property type="nucleotide sequence ID" value="NZ_JBHSHF010000004.1"/>
</dbReference>
<dbReference type="InterPro" id="IPR018392">
    <property type="entry name" value="LysM"/>
</dbReference>
<dbReference type="AlphaFoldDB" id="A0A1L8QQB1"/>
<dbReference type="SMART" id="SM00257">
    <property type="entry name" value="LysM"/>
    <property type="match status" value="1"/>
</dbReference>
<reference evidence="3" key="2">
    <citation type="journal article" date="2021" name="PeerJ">
        <title>Extensive microbial diversity within the chicken gut microbiome revealed by metagenomics and culture.</title>
        <authorList>
            <person name="Gilroy R."/>
            <person name="Ravi A."/>
            <person name="Getino M."/>
            <person name="Pursley I."/>
            <person name="Horton D.L."/>
            <person name="Alikhan N.F."/>
            <person name="Baker D."/>
            <person name="Gharbi K."/>
            <person name="Hall N."/>
            <person name="Watson M."/>
            <person name="Adriaenssens E.M."/>
            <person name="Foster-Nyarko E."/>
            <person name="Jarju S."/>
            <person name="Secka A."/>
            <person name="Antonio M."/>
            <person name="Oren A."/>
            <person name="Chaudhuri R.R."/>
            <person name="La Ragione R."/>
            <person name="Hildebrand F."/>
            <person name="Pallen M.J."/>
        </authorList>
    </citation>
    <scope>NUCLEOTIDE SEQUENCE</scope>
    <source>
        <strain evidence="3">150</strain>
    </source>
</reference>
<dbReference type="OrthoDB" id="9785345at2"/>
<feature type="signal peptide" evidence="1">
    <location>
        <begin position="1"/>
        <end position="23"/>
    </location>
</feature>
<reference evidence="3" key="3">
    <citation type="submission" date="2021-11" db="EMBL/GenBank/DDBJ databases">
        <authorList>
            <person name="Gilroy R."/>
        </authorList>
    </citation>
    <scope>NUCLEOTIDE SEQUENCE</scope>
    <source>
        <strain evidence="3">150</strain>
    </source>
</reference>
<dbReference type="PANTHER" id="PTHR33734:SF22">
    <property type="entry name" value="MEMBRANE-BOUND LYTIC MUREIN TRANSGLYCOSYLASE D"/>
    <property type="match status" value="1"/>
</dbReference>
<dbReference type="Pfam" id="PF01476">
    <property type="entry name" value="LysM"/>
    <property type="match status" value="1"/>
</dbReference>
<evidence type="ECO:0000259" key="2">
    <source>
        <dbReference type="PROSITE" id="PS51782"/>
    </source>
</evidence>
<feature type="chain" id="PRO_5009879535" evidence="1">
    <location>
        <begin position="24"/>
        <end position="208"/>
    </location>
</feature>
<organism evidence="4 5">
    <name type="scientific">Enterococcus aquimarinus</name>
    <dbReference type="NCBI Taxonomy" id="328396"/>
    <lineage>
        <taxon>Bacteria</taxon>
        <taxon>Bacillati</taxon>
        <taxon>Bacillota</taxon>
        <taxon>Bacilli</taxon>
        <taxon>Lactobacillales</taxon>
        <taxon>Enterococcaceae</taxon>
        <taxon>Enterococcus</taxon>
    </lineage>
</organism>
<proteinExistence type="predicted"/>
<sequence length="208" mass="21911">MKKFALTFVASLGLFAGGVMVSADEVTHVVKPDDTLSGLALTYGTTIDQLLSLNSQIINPDLIFDGDTLIIATDEPINTNNYESTPEETAPVVDAQPQSEVVETTTQATQEQVSIPSSGTGVLNPVDGINYYNGVKESYYSQKVLAGGGLNIPGRHVAADGTIRDADNYIVVASDTQAKGSTGQSSLGAYKVYDTGVGHSGIDVYTNW</sequence>
<protein>
    <submittedName>
        <fullName evidence="3">LysM peptidoglycan-binding domain-containing protein</fullName>
    </submittedName>
</protein>
<gene>
    <name evidence="3" type="ORF">K8V42_03865</name>
    <name evidence="4" type="ORF">RU93_GL000663</name>
</gene>
<dbReference type="EMBL" id="JAJJVO010000059">
    <property type="protein sequence ID" value="MCC9273410.1"/>
    <property type="molecule type" value="Genomic_DNA"/>
</dbReference>
<reference evidence="4 5" key="1">
    <citation type="submission" date="2014-12" db="EMBL/GenBank/DDBJ databases">
        <title>Draft genome sequences of 29 type strains of Enterococci.</title>
        <authorList>
            <person name="Zhong Z."/>
            <person name="Sun Z."/>
            <person name="Liu W."/>
            <person name="Zhang W."/>
            <person name="Zhang H."/>
        </authorList>
    </citation>
    <scope>NUCLEOTIDE SEQUENCE [LARGE SCALE GENOMIC DNA]</scope>
    <source>
        <strain evidence="4 5">DSM 17690</strain>
    </source>
</reference>
<dbReference type="SUPFAM" id="SSF54106">
    <property type="entry name" value="LysM domain"/>
    <property type="match status" value="1"/>
</dbReference>
<name>A0A1L8QQB1_9ENTE</name>
<keyword evidence="1" id="KW-0732">Signal</keyword>
<evidence type="ECO:0000313" key="4">
    <source>
        <dbReference type="EMBL" id="OJG09680.1"/>
    </source>
</evidence>
<keyword evidence="5" id="KW-1185">Reference proteome</keyword>
<dbReference type="STRING" id="328396.RU93_GL000663"/>
<dbReference type="CDD" id="cd00118">
    <property type="entry name" value="LysM"/>
    <property type="match status" value="1"/>
</dbReference>
<evidence type="ECO:0000313" key="3">
    <source>
        <dbReference type="EMBL" id="MCC9273410.1"/>
    </source>
</evidence>
<dbReference type="InterPro" id="IPR036779">
    <property type="entry name" value="LysM_dom_sf"/>
</dbReference>
<dbReference type="Proteomes" id="UP000182149">
    <property type="component" value="Unassembled WGS sequence"/>
</dbReference>
<dbReference type="EMBL" id="JXKD01000014">
    <property type="protein sequence ID" value="OJG09680.1"/>
    <property type="molecule type" value="Genomic_DNA"/>
</dbReference>
<dbReference type="Gene3D" id="3.10.350.10">
    <property type="entry name" value="LysM domain"/>
    <property type="match status" value="1"/>
</dbReference>
<evidence type="ECO:0000313" key="5">
    <source>
        <dbReference type="Proteomes" id="UP000182149"/>
    </source>
</evidence>
<feature type="domain" description="LysM" evidence="2">
    <location>
        <begin position="26"/>
        <end position="71"/>
    </location>
</feature>
<evidence type="ECO:0000256" key="1">
    <source>
        <dbReference type="SAM" id="SignalP"/>
    </source>
</evidence>
<dbReference type="Proteomes" id="UP000813384">
    <property type="component" value="Unassembled WGS sequence"/>
</dbReference>
<dbReference type="PROSITE" id="PS51782">
    <property type="entry name" value="LYSM"/>
    <property type="match status" value="1"/>
</dbReference>
<accession>A0A1L8QQB1</accession>